<feature type="transmembrane region" description="Helical" evidence="1">
    <location>
        <begin position="197"/>
        <end position="217"/>
    </location>
</feature>
<reference evidence="3 4" key="1">
    <citation type="journal article" date="2015" name="Stand. Genomic Sci.">
        <title>Genomic Encyclopedia of Bacterial and Archaeal Type Strains, Phase III: the genomes of soil and plant-associated and newly described type strains.</title>
        <authorList>
            <person name="Whitman W.B."/>
            <person name="Woyke T."/>
            <person name="Klenk H.P."/>
            <person name="Zhou Y."/>
            <person name="Lilburn T.G."/>
            <person name="Beck B.J."/>
            <person name="De Vos P."/>
            <person name="Vandamme P."/>
            <person name="Eisen J.A."/>
            <person name="Garrity G."/>
            <person name="Hugenholtz P."/>
            <person name="Kyrpides N.C."/>
        </authorList>
    </citation>
    <scope>NUCLEOTIDE SEQUENCE [LARGE SCALE GENOMIC DNA]</scope>
    <source>
        <strain evidence="3 4">CGMCC 1.10115</strain>
    </source>
</reference>
<sequence>MGEFFIQALGEVLNLWTLVLITIGVIFGIVGGCIPGFTITMAILVAFPFTFAMDPINGLSLMVGIFVGGYSGGLISGVMLGIPGTPSSITTVYDGYPMAQKGEPGRALGVGVLASFIGTIISVGVLVIFGPLIAKFSLNFRPWEITAMIVFTLTLVASLSNGAMIKGLIAAGFGLFIATIGLDRSGNLRFDFGINEFSAGFEMLPVMIGIFAFAQLMDNVQKLNKEKEKNTKEPDMNVHIPYRQIGKDLWSQKMNTFRSAMIGSIIGALPGTGGSVANFVSYDQSKKFSKHPEKYGKGIPDGIIASETANNAVAGGAFIPTLALGIPGDLVMAIMMGVLILHGITPGPLMFSEHPVLIGAIYVGLLVSAVIMLAAQFLLIRVFAKISLVPQAILVPIVLMLCAVGAFALNNTVFDIWVLFGFGLIGYFLSKAKVPLTPLILGVVLGHNLENQIFRALELDSSWLTFFTRPLSLLFFVFALLSIIVSIKQNKRAAQTEGGGIVGDETDQKIS</sequence>
<evidence type="ECO:0000256" key="1">
    <source>
        <dbReference type="SAM" id="Phobius"/>
    </source>
</evidence>
<keyword evidence="1" id="KW-1133">Transmembrane helix</keyword>
<feature type="transmembrane region" description="Helical" evidence="1">
    <location>
        <begin position="386"/>
        <end position="407"/>
    </location>
</feature>
<feature type="transmembrane region" description="Helical" evidence="1">
    <location>
        <begin position="356"/>
        <end position="379"/>
    </location>
</feature>
<keyword evidence="4" id="KW-1185">Reference proteome</keyword>
<dbReference type="EMBL" id="VLKI01000002">
    <property type="protein sequence ID" value="TWH89835.1"/>
    <property type="molecule type" value="Genomic_DNA"/>
</dbReference>
<dbReference type="Pfam" id="PF01970">
    <property type="entry name" value="TctA"/>
    <property type="match status" value="1"/>
</dbReference>
<dbReference type="OrthoDB" id="9781349at2"/>
<dbReference type="InterPro" id="IPR002823">
    <property type="entry name" value="DUF112_TM"/>
</dbReference>
<feature type="transmembrane region" description="Helical" evidence="1">
    <location>
        <begin position="59"/>
        <end position="82"/>
    </location>
</feature>
<organism evidence="3 4">
    <name type="scientific">Cytobacillus oceanisediminis</name>
    <dbReference type="NCBI Taxonomy" id="665099"/>
    <lineage>
        <taxon>Bacteria</taxon>
        <taxon>Bacillati</taxon>
        <taxon>Bacillota</taxon>
        <taxon>Bacilli</taxon>
        <taxon>Bacillales</taxon>
        <taxon>Bacillaceae</taxon>
        <taxon>Cytobacillus</taxon>
    </lineage>
</organism>
<evidence type="ECO:0000313" key="3">
    <source>
        <dbReference type="EMBL" id="TWH89835.1"/>
    </source>
</evidence>
<proteinExistence type="predicted"/>
<evidence type="ECO:0000259" key="2">
    <source>
        <dbReference type="Pfam" id="PF01970"/>
    </source>
</evidence>
<dbReference type="Proteomes" id="UP000318667">
    <property type="component" value="Unassembled WGS sequence"/>
</dbReference>
<feature type="transmembrane region" description="Helical" evidence="1">
    <location>
        <begin position="466"/>
        <end position="487"/>
    </location>
</feature>
<feature type="transmembrane region" description="Helical" evidence="1">
    <location>
        <begin position="107"/>
        <end position="133"/>
    </location>
</feature>
<feature type="domain" description="DUF112" evidence="2">
    <location>
        <begin position="18"/>
        <end position="441"/>
    </location>
</feature>
<dbReference type="PANTHER" id="PTHR35342:SF5">
    <property type="entry name" value="TRICARBOXYLIC TRANSPORT PROTEIN"/>
    <property type="match status" value="1"/>
</dbReference>
<comment type="caution">
    <text evidence="3">The sequence shown here is derived from an EMBL/GenBank/DDBJ whole genome shotgun (WGS) entry which is preliminary data.</text>
</comment>
<gene>
    <name evidence="3" type="ORF">IQ19_01085</name>
</gene>
<keyword evidence="1" id="KW-0812">Transmembrane</keyword>
<dbReference type="RefSeq" id="WP_144540687.1">
    <property type="nucleotide sequence ID" value="NZ_CBCSDC010000004.1"/>
</dbReference>
<name>A0A562K3P1_9BACI</name>
<accession>A0A562K3P1</accession>
<dbReference type="AlphaFoldDB" id="A0A562K3P1"/>
<protein>
    <submittedName>
        <fullName evidence="3">Putative tricarboxylic transport membrane protein</fullName>
    </submittedName>
</protein>
<dbReference type="GeneID" id="65402338"/>
<evidence type="ECO:0000313" key="4">
    <source>
        <dbReference type="Proteomes" id="UP000318667"/>
    </source>
</evidence>
<dbReference type="PANTHER" id="PTHR35342">
    <property type="entry name" value="TRICARBOXYLIC TRANSPORT PROTEIN"/>
    <property type="match status" value="1"/>
</dbReference>
<feature type="transmembrane region" description="Helical" evidence="1">
    <location>
        <begin position="322"/>
        <end position="344"/>
    </location>
</feature>
<feature type="transmembrane region" description="Helical" evidence="1">
    <location>
        <begin position="145"/>
        <end position="177"/>
    </location>
</feature>
<feature type="transmembrane region" description="Helical" evidence="1">
    <location>
        <begin position="15"/>
        <end position="47"/>
    </location>
</feature>
<keyword evidence="1" id="KW-0472">Membrane</keyword>